<feature type="binding site" evidence="1">
    <location>
        <position position="36"/>
    </location>
    <ligand>
        <name>Mg(2+)</name>
        <dbReference type="ChEBI" id="CHEBI:18420"/>
        <label>1</label>
    </ligand>
</feature>
<evidence type="ECO:0000256" key="1">
    <source>
        <dbReference type="PIRSR" id="PIRSR605502-1"/>
    </source>
</evidence>
<dbReference type="Proteomes" id="UP000252733">
    <property type="component" value="Unassembled WGS sequence"/>
</dbReference>
<feature type="binding site" evidence="1">
    <location>
        <position position="35"/>
    </location>
    <ligand>
        <name>Mg(2+)</name>
        <dbReference type="ChEBI" id="CHEBI:18420"/>
        <label>1</label>
    </ligand>
</feature>
<dbReference type="Pfam" id="PF03747">
    <property type="entry name" value="ADP_ribosyl_GH"/>
    <property type="match status" value="1"/>
</dbReference>
<evidence type="ECO:0000313" key="3">
    <source>
        <dbReference type="Proteomes" id="UP000252733"/>
    </source>
</evidence>
<dbReference type="AlphaFoldDB" id="A0A368VB77"/>
<accession>A0A368VB77</accession>
<dbReference type="PANTHER" id="PTHR16222:SF12">
    <property type="entry name" value="ADP-RIBOSYLGLYCOHYDROLASE-RELATED"/>
    <property type="match status" value="1"/>
</dbReference>
<keyword evidence="3" id="KW-1185">Reference proteome</keyword>
<feature type="binding site" evidence="1">
    <location>
        <position position="220"/>
    </location>
    <ligand>
        <name>Mg(2+)</name>
        <dbReference type="ChEBI" id="CHEBI:18420"/>
        <label>1</label>
    </ligand>
</feature>
<name>A0A368VB77_9BACT</name>
<protein>
    <submittedName>
        <fullName evidence="2">ADP-ribosylglycohydrolase</fullName>
    </submittedName>
</protein>
<dbReference type="SUPFAM" id="SSF101478">
    <property type="entry name" value="ADP-ribosylglycohydrolase"/>
    <property type="match status" value="1"/>
</dbReference>
<sequence length="277" mass="31008">MIGAIIGDIVGSRFEFDNYRATDFEFFTEESTFTDDTVCTIAVAHWILVSSERGVTSADRFATTLKEWCIKYPDESYGTRFSQWIASPKDLPEPYNSFGNGAAMRISPVGDYFTFLEDALQYSDMVTGVTHNHPEGLKGARAVVEALSLARKGARKQEIKSTIERTYRYDLSAGCETIRAHNQFDETCQVTVPQAIVAFLESRDFEDAIRLAVSIGGDSDTIAAITGSLAEVFYKDIPPTFVEEVKKRLPQEMQVILRDFYLKLSDNDEVTYGGVVF</sequence>
<dbReference type="InterPro" id="IPR036705">
    <property type="entry name" value="Ribosyl_crysJ1_sf"/>
</dbReference>
<keyword evidence="1" id="KW-0479">Metal-binding</keyword>
<feature type="binding site" evidence="1">
    <location>
        <position position="218"/>
    </location>
    <ligand>
        <name>Mg(2+)</name>
        <dbReference type="ChEBI" id="CHEBI:18420"/>
        <label>1</label>
    </ligand>
</feature>
<keyword evidence="2" id="KW-0378">Hydrolase</keyword>
<feature type="binding site" evidence="1">
    <location>
        <position position="221"/>
    </location>
    <ligand>
        <name>Mg(2+)</name>
        <dbReference type="ChEBI" id="CHEBI:18420"/>
        <label>1</label>
    </ligand>
</feature>
<evidence type="ECO:0000313" key="2">
    <source>
        <dbReference type="EMBL" id="RCW38372.1"/>
    </source>
</evidence>
<dbReference type="GO" id="GO:0016787">
    <property type="term" value="F:hydrolase activity"/>
    <property type="evidence" value="ECO:0007669"/>
    <property type="project" value="UniProtKB-KW"/>
</dbReference>
<dbReference type="RefSeq" id="WP_114436554.1">
    <property type="nucleotide sequence ID" value="NZ_QPIZ01000004.1"/>
</dbReference>
<dbReference type="EMBL" id="QPIZ01000004">
    <property type="protein sequence ID" value="RCW38372.1"/>
    <property type="molecule type" value="Genomic_DNA"/>
</dbReference>
<reference evidence="2 3" key="1">
    <citation type="submission" date="2018-07" db="EMBL/GenBank/DDBJ databases">
        <title>Freshwater and sediment microbial communities from various areas in North America, analyzing microbe dynamics in response to fracking.</title>
        <authorList>
            <person name="Lamendella R."/>
        </authorList>
    </citation>
    <scope>NUCLEOTIDE SEQUENCE [LARGE SCALE GENOMIC DNA]</scope>
    <source>
        <strain evidence="2 3">160A</strain>
    </source>
</reference>
<dbReference type="InterPro" id="IPR005502">
    <property type="entry name" value="Ribosyl_crysJ1"/>
</dbReference>
<proteinExistence type="predicted"/>
<gene>
    <name evidence="2" type="ORF">DFO77_104130</name>
</gene>
<comment type="caution">
    <text evidence="2">The sequence shown here is derived from an EMBL/GenBank/DDBJ whole genome shotgun (WGS) entry which is preliminary data.</text>
</comment>
<keyword evidence="1" id="KW-0460">Magnesium</keyword>
<dbReference type="InterPro" id="IPR050792">
    <property type="entry name" value="ADP-ribosylglycohydrolase"/>
</dbReference>
<dbReference type="PANTHER" id="PTHR16222">
    <property type="entry name" value="ADP-RIBOSYLGLYCOHYDROLASE"/>
    <property type="match status" value="1"/>
</dbReference>
<organism evidence="2 3">
    <name type="scientific">Marinilabilia salmonicolor</name>
    <dbReference type="NCBI Taxonomy" id="989"/>
    <lineage>
        <taxon>Bacteria</taxon>
        <taxon>Pseudomonadati</taxon>
        <taxon>Bacteroidota</taxon>
        <taxon>Bacteroidia</taxon>
        <taxon>Marinilabiliales</taxon>
        <taxon>Marinilabiliaceae</taxon>
        <taxon>Marinilabilia</taxon>
    </lineage>
</organism>
<dbReference type="GO" id="GO:0046872">
    <property type="term" value="F:metal ion binding"/>
    <property type="evidence" value="ECO:0007669"/>
    <property type="project" value="UniProtKB-KW"/>
</dbReference>
<comment type="cofactor">
    <cofactor evidence="1">
        <name>Mg(2+)</name>
        <dbReference type="ChEBI" id="CHEBI:18420"/>
    </cofactor>
    <text evidence="1">Binds 2 magnesium ions per subunit.</text>
</comment>
<feature type="binding site" evidence="1">
    <location>
        <position position="34"/>
    </location>
    <ligand>
        <name>Mg(2+)</name>
        <dbReference type="ChEBI" id="CHEBI:18420"/>
        <label>1</label>
    </ligand>
</feature>
<dbReference type="Gene3D" id="1.10.4080.10">
    <property type="entry name" value="ADP-ribosylation/Crystallin J1"/>
    <property type="match status" value="1"/>
</dbReference>